<evidence type="ECO:0000259" key="10">
    <source>
        <dbReference type="PROSITE" id="PS51483"/>
    </source>
</evidence>
<evidence type="ECO:0000256" key="4">
    <source>
        <dbReference type="ARBA" id="ARBA00022723"/>
    </source>
</evidence>
<keyword evidence="5" id="KW-0547">Nucleotide-binding</keyword>
<proteinExistence type="predicted"/>
<gene>
    <name evidence="11" type="ORF">FHS42_006076</name>
</gene>
<evidence type="ECO:0000256" key="3">
    <source>
        <dbReference type="ARBA" id="ARBA00022598"/>
    </source>
</evidence>
<dbReference type="SUPFAM" id="SSF56037">
    <property type="entry name" value="PheT/TilS domain"/>
    <property type="match status" value="1"/>
</dbReference>
<evidence type="ECO:0000313" key="11">
    <source>
        <dbReference type="EMBL" id="MBB5938984.1"/>
    </source>
</evidence>
<dbReference type="SUPFAM" id="SSF46955">
    <property type="entry name" value="Putative DNA-binding domain"/>
    <property type="match status" value="1"/>
</dbReference>
<name>A0A7W9V2L4_9ACTN</name>
<dbReference type="InterPro" id="IPR020825">
    <property type="entry name" value="Phe-tRNA_synthase-like_B3/B4"/>
</dbReference>
<dbReference type="InterPro" id="IPR041616">
    <property type="entry name" value="PheRS_beta_core"/>
</dbReference>
<dbReference type="Proteomes" id="UP000588098">
    <property type="component" value="Unassembled WGS sequence"/>
</dbReference>
<reference evidence="11 12" key="1">
    <citation type="submission" date="2020-08" db="EMBL/GenBank/DDBJ databases">
        <title>Genomic Encyclopedia of Type Strains, Phase III (KMG-III): the genomes of soil and plant-associated and newly described type strains.</title>
        <authorList>
            <person name="Whitman W."/>
        </authorList>
    </citation>
    <scope>NUCLEOTIDE SEQUENCE [LARGE SCALE GENOMIC DNA]</scope>
    <source>
        <strain evidence="11 12">CECT 8305</strain>
    </source>
</reference>
<dbReference type="GO" id="GO:0003723">
    <property type="term" value="F:RNA binding"/>
    <property type="evidence" value="ECO:0007669"/>
    <property type="project" value="InterPro"/>
</dbReference>
<keyword evidence="12" id="KW-1185">Reference proteome</keyword>
<dbReference type="InterPro" id="IPR009061">
    <property type="entry name" value="DNA-bd_dom_put_sf"/>
</dbReference>
<keyword evidence="3" id="KW-0436">Ligase</keyword>
<evidence type="ECO:0000256" key="6">
    <source>
        <dbReference type="ARBA" id="ARBA00022840"/>
    </source>
</evidence>
<evidence type="ECO:0000256" key="7">
    <source>
        <dbReference type="ARBA" id="ARBA00022842"/>
    </source>
</evidence>
<dbReference type="InterPro" id="IPR045864">
    <property type="entry name" value="aa-tRNA-synth_II/BPL/LPL"/>
</dbReference>
<keyword evidence="6" id="KW-0067">ATP-binding</keyword>
<evidence type="ECO:0000256" key="5">
    <source>
        <dbReference type="ARBA" id="ARBA00022741"/>
    </source>
</evidence>
<dbReference type="InterPro" id="IPR005147">
    <property type="entry name" value="tRNA_synthase_B5-dom"/>
</dbReference>
<dbReference type="EMBL" id="JACHJL010000020">
    <property type="protein sequence ID" value="MBB5938984.1"/>
    <property type="molecule type" value="Genomic_DNA"/>
</dbReference>
<dbReference type="RefSeq" id="WP_184577330.1">
    <property type="nucleotide sequence ID" value="NZ_JACHJL010000020.1"/>
</dbReference>
<dbReference type="GO" id="GO:0005524">
    <property type="term" value="F:ATP binding"/>
    <property type="evidence" value="ECO:0007669"/>
    <property type="project" value="UniProtKB-KW"/>
</dbReference>
<dbReference type="SMART" id="SM00874">
    <property type="entry name" value="B5"/>
    <property type="match status" value="1"/>
</dbReference>
<dbReference type="PROSITE" id="PS51483">
    <property type="entry name" value="B5"/>
    <property type="match status" value="1"/>
</dbReference>
<evidence type="ECO:0000256" key="2">
    <source>
        <dbReference type="ARBA" id="ARBA00012814"/>
    </source>
</evidence>
<dbReference type="Gene3D" id="3.50.40.10">
    <property type="entry name" value="Phenylalanyl-trna Synthetase, Chain B, domain 3"/>
    <property type="match status" value="1"/>
</dbReference>
<keyword evidence="7" id="KW-0460">Magnesium</keyword>
<keyword evidence="8" id="KW-0648">Protein biosynthesis</keyword>
<sequence length="675" mass="70001">MRLPLSWSEGACGFRPDAATLLAWLREAGADARSGGADAIEVDLDSGPAHLASLDGLATELRSRAGLPPRPAPRLPAGPALRIEIADGLSARVAAIALTEPDGIRLPAPHTRLLVDAGIEVTGTVADLLRYVELETGQPVGAVDARLVSAGVLRLRPATPSEAAAAGRTPHGAPRLPAGSPLLASGDRPLALPCRREQPAPVPPLGREVLLFAWWLAPRAMRAAGAAYGPEAADGDIATRLTRGLHPAACDLSVARAAELAAGGAPGAVTAVGAGGRAEPAPRTWLVHTDELRHAVDPGLSAGRIADLLRTVGVRVEAAPDGALWLTAPPSRPDLDRVAMVAAEIARVHGHHAVPARLPPPVRPPAPAVDLALRRTVRDAAVRAGLYEVITPVLTQAPRAAPSHAREAGSAAPAIEVRGRAGMRNLLLRDSLLPGVLKVAARSLRHTGAAHHFEIGAVPISTRPGAERWRFTAVLGGPLAPSSLNDPAPRLAAFADLLALLHVLGSATERGEPELAPAGHPAFDASASFAVRLGGREVGWAGRIAAKPAEHSEATGAVLFGADLDLGALRELPLSRRAVRLPERLPLPAFNVTVVTPEETSAADVLGLVAEAGGTTQQLVRVKDLGQGERIGSGLLSLTVRAEFCWDGGGGLRAERRRRRETVLSAVRARGWEGL</sequence>
<protein>
    <recommendedName>
        <fullName evidence="2">phenylalanine--tRNA ligase</fullName>
        <ecNumber evidence="2">6.1.1.20</ecNumber>
    </recommendedName>
</protein>
<dbReference type="Pfam" id="PF17759">
    <property type="entry name" value="tRNA_synthFbeta"/>
    <property type="match status" value="1"/>
</dbReference>
<organism evidence="11 12">
    <name type="scientific">Streptomyces zagrosensis</name>
    <dbReference type="NCBI Taxonomy" id="1042984"/>
    <lineage>
        <taxon>Bacteria</taxon>
        <taxon>Bacillati</taxon>
        <taxon>Actinomycetota</taxon>
        <taxon>Actinomycetes</taxon>
        <taxon>Kitasatosporales</taxon>
        <taxon>Streptomycetaceae</taxon>
        <taxon>Streptomyces</taxon>
    </lineage>
</organism>
<keyword evidence="9 11" id="KW-0030">Aminoacyl-tRNA synthetase</keyword>
<dbReference type="Gene3D" id="3.30.56.10">
    <property type="match status" value="1"/>
</dbReference>
<evidence type="ECO:0000256" key="1">
    <source>
        <dbReference type="ARBA" id="ARBA00001946"/>
    </source>
</evidence>
<dbReference type="Gene3D" id="3.30.930.10">
    <property type="entry name" value="Bira Bifunctional Protein, Domain 2"/>
    <property type="match status" value="1"/>
</dbReference>
<dbReference type="AlphaFoldDB" id="A0A7W9V2L4"/>
<dbReference type="GO" id="GO:0006432">
    <property type="term" value="P:phenylalanyl-tRNA aminoacylation"/>
    <property type="evidence" value="ECO:0007669"/>
    <property type="project" value="InterPro"/>
</dbReference>
<comment type="caution">
    <text evidence="11">The sequence shown here is derived from an EMBL/GenBank/DDBJ whole genome shotgun (WGS) entry which is preliminary data.</text>
</comment>
<accession>A0A7W9V2L4</accession>
<dbReference type="EC" id="6.1.1.20" evidence="2"/>
<dbReference type="GO" id="GO:0004826">
    <property type="term" value="F:phenylalanine-tRNA ligase activity"/>
    <property type="evidence" value="ECO:0007669"/>
    <property type="project" value="UniProtKB-EC"/>
</dbReference>
<evidence type="ECO:0000256" key="9">
    <source>
        <dbReference type="ARBA" id="ARBA00023146"/>
    </source>
</evidence>
<evidence type="ECO:0000313" key="12">
    <source>
        <dbReference type="Proteomes" id="UP000588098"/>
    </source>
</evidence>
<feature type="domain" description="B5" evidence="10">
    <location>
        <begin position="280"/>
        <end position="356"/>
    </location>
</feature>
<dbReference type="GO" id="GO:0000287">
    <property type="term" value="F:magnesium ion binding"/>
    <property type="evidence" value="ECO:0007669"/>
    <property type="project" value="InterPro"/>
</dbReference>
<evidence type="ECO:0000256" key="8">
    <source>
        <dbReference type="ARBA" id="ARBA00022917"/>
    </source>
</evidence>
<comment type="cofactor">
    <cofactor evidence="1">
        <name>Mg(2+)</name>
        <dbReference type="ChEBI" id="CHEBI:18420"/>
    </cofactor>
</comment>
<dbReference type="SUPFAM" id="SSF55681">
    <property type="entry name" value="Class II aaRS and biotin synthetases"/>
    <property type="match status" value="1"/>
</dbReference>
<keyword evidence="4" id="KW-0479">Metal-binding</keyword>